<dbReference type="Proteomes" id="UP001501116">
    <property type="component" value="Unassembled WGS sequence"/>
</dbReference>
<evidence type="ECO:0000313" key="1">
    <source>
        <dbReference type="EMBL" id="GAA1993993.1"/>
    </source>
</evidence>
<proteinExistence type="predicted"/>
<comment type="caution">
    <text evidence="1">The sequence shown here is derived from an EMBL/GenBank/DDBJ whole genome shotgun (WGS) entry which is preliminary data.</text>
</comment>
<sequence>MRRDMITSGGPVGRWLRSSGRYPAAAGCRSRVTIGWRFRYPIGGTEVIGCAIRGKLMRVTR</sequence>
<evidence type="ECO:0000313" key="2">
    <source>
        <dbReference type="Proteomes" id="UP001501116"/>
    </source>
</evidence>
<dbReference type="EMBL" id="BAAANN010000076">
    <property type="protein sequence ID" value="GAA1993993.1"/>
    <property type="molecule type" value="Genomic_DNA"/>
</dbReference>
<gene>
    <name evidence="1" type="ORF">GCM10009754_86720</name>
</gene>
<protein>
    <submittedName>
        <fullName evidence="1">Uncharacterized protein</fullName>
    </submittedName>
</protein>
<accession>A0ABN2SWW0</accession>
<reference evidence="1 2" key="1">
    <citation type="journal article" date="2019" name="Int. J. Syst. Evol. Microbiol.">
        <title>The Global Catalogue of Microorganisms (GCM) 10K type strain sequencing project: providing services to taxonomists for standard genome sequencing and annotation.</title>
        <authorList>
            <consortium name="The Broad Institute Genomics Platform"/>
            <consortium name="The Broad Institute Genome Sequencing Center for Infectious Disease"/>
            <person name="Wu L."/>
            <person name="Ma J."/>
        </authorList>
    </citation>
    <scope>NUCLEOTIDE SEQUENCE [LARGE SCALE GENOMIC DNA]</scope>
    <source>
        <strain evidence="1 2">JCM 14545</strain>
    </source>
</reference>
<name>A0ABN2SWW0_9PSEU</name>
<organism evidence="1 2">
    <name type="scientific">Amycolatopsis minnesotensis</name>
    <dbReference type="NCBI Taxonomy" id="337894"/>
    <lineage>
        <taxon>Bacteria</taxon>
        <taxon>Bacillati</taxon>
        <taxon>Actinomycetota</taxon>
        <taxon>Actinomycetes</taxon>
        <taxon>Pseudonocardiales</taxon>
        <taxon>Pseudonocardiaceae</taxon>
        <taxon>Amycolatopsis</taxon>
    </lineage>
</organism>
<keyword evidence="2" id="KW-1185">Reference proteome</keyword>